<dbReference type="InParanoid" id="A0A0D1Y1E2"/>
<dbReference type="GeneID" id="27308786"/>
<dbReference type="OrthoDB" id="2014058at2759"/>
<dbReference type="PANTHER" id="PTHR12840">
    <property type="entry name" value="NADH-UBIQUINONE OXIDOREDUCTASE ASHI SUBUNIT"/>
    <property type="match status" value="1"/>
</dbReference>
<keyword evidence="1" id="KW-1133">Transmembrane helix</keyword>
<dbReference type="InterPro" id="IPR008699">
    <property type="entry name" value="NDUFB8"/>
</dbReference>
<dbReference type="EMBL" id="KN847530">
    <property type="protein sequence ID" value="KIW08891.1"/>
    <property type="molecule type" value="Genomic_DNA"/>
</dbReference>
<reference evidence="2 3" key="1">
    <citation type="submission" date="2015-01" db="EMBL/GenBank/DDBJ databases">
        <title>The Genome Sequence of Ochroconis gallopava CBS43764.</title>
        <authorList>
            <consortium name="The Broad Institute Genomics Platform"/>
            <person name="Cuomo C."/>
            <person name="de Hoog S."/>
            <person name="Gorbushina A."/>
            <person name="Stielow B."/>
            <person name="Teixiera M."/>
            <person name="Abouelleil A."/>
            <person name="Chapman S.B."/>
            <person name="Priest M."/>
            <person name="Young S.K."/>
            <person name="Wortman J."/>
            <person name="Nusbaum C."/>
            <person name="Birren B."/>
        </authorList>
    </citation>
    <scope>NUCLEOTIDE SEQUENCE [LARGE SCALE GENOMIC DNA]</scope>
    <source>
        <strain evidence="2 3">CBS 43764</strain>
    </source>
</reference>
<keyword evidence="1" id="KW-0812">Transmembrane</keyword>
<accession>A0A0D1Y1E2</accession>
<evidence type="ECO:0008006" key="4">
    <source>
        <dbReference type="Google" id="ProtNLM"/>
    </source>
</evidence>
<evidence type="ECO:0000313" key="2">
    <source>
        <dbReference type="EMBL" id="KIW08891.1"/>
    </source>
</evidence>
<dbReference type="GO" id="GO:0005739">
    <property type="term" value="C:mitochondrion"/>
    <property type="evidence" value="ECO:0007669"/>
    <property type="project" value="InterPro"/>
</dbReference>
<evidence type="ECO:0000313" key="3">
    <source>
        <dbReference type="Proteomes" id="UP000053259"/>
    </source>
</evidence>
<dbReference type="RefSeq" id="XP_016218760.1">
    <property type="nucleotide sequence ID" value="XM_016353607.1"/>
</dbReference>
<proteinExistence type="predicted"/>
<protein>
    <recommendedName>
        <fullName evidence="4">NADH dehydrogenase [ubiquinone] 1 beta subcomplex subunit 8, mitochondrial</fullName>
    </recommendedName>
</protein>
<dbReference type="PANTHER" id="PTHR12840:SF1">
    <property type="entry name" value="NADH DEHYDROGENASE [UBIQUINONE] 1 BETA SUBCOMPLEX SUBUNIT 8, MITOCHONDRIAL"/>
    <property type="match status" value="1"/>
</dbReference>
<keyword evidence="1" id="KW-0472">Membrane</keyword>
<evidence type="ECO:0000256" key="1">
    <source>
        <dbReference type="SAM" id="Phobius"/>
    </source>
</evidence>
<dbReference type="AlphaFoldDB" id="A0A0D1Y1E2"/>
<name>A0A0D1Y1E2_9PEZI</name>
<organism evidence="2 3">
    <name type="scientific">Verruconis gallopava</name>
    <dbReference type="NCBI Taxonomy" id="253628"/>
    <lineage>
        <taxon>Eukaryota</taxon>
        <taxon>Fungi</taxon>
        <taxon>Dikarya</taxon>
        <taxon>Ascomycota</taxon>
        <taxon>Pezizomycotina</taxon>
        <taxon>Dothideomycetes</taxon>
        <taxon>Pleosporomycetidae</taxon>
        <taxon>Venturiales</taxon>
        <taxon>Sympoventuriaceae</taxon>
        <taxon>Verruconis</taxon>
    </lineage>
</organism>
<dbReference type="STRING" id="253628.A0A0D1Y1E2"/>
<gene>
    <name evidence="2" type="ORF">PV09_00813</name>
</gene>
<dbReference type="VEuPathDB" id="FungiDB:PV09_00813"/>
<keyword evidence="3" id="KW-1185">Reference proteome</keyword>
<sequence>MLYKMLSKQALVAHSLARSISRSGPRRAFSIASSLRANSDVLDPGLNGNYPNPPAVKRQFRDPHAKYWDQQERRNYGEPVHEDNDVLGMFTTEAYTWTKPGKGAVMFATFVASVLGLTFVVGRLYPDKPAVAREFDLTEELGGKEALIVTKRT</sequence>
<dbReference type="Proteomes" id="UP000053259">
    <property type="component" value="Unassembled WGS sequence"/>
</dbReference>
<dbReference type="Pfam" id="PF05821">
    <property type="entry name" value="NDUF_B8"/>
    <property type="match status" value="1"/>
</dbReference>
<feature type="transmembrane region" description="Helical" evidence="1">
    <location>
        <begin position="104"/>
        <end position="125"/>
    </location>
</feature>
<dbReference type="HOGENOM" id="CLU_100674_0_1_1"/>